<reference evidence="2" key="1">
    <citation type="journal article" date="2015" name="Front. Microbiol.">
        <title>Combining genomic sequencing methods to explore viral diversity and reveal potential virus-host interactions.</title>
        <authorList>
            <person name="Chow C.E."/>
            <person name="Winget D.M."/>
            <person name="White R.A.III."/>
            <person name="Hallam S.J."/>
            <person name="Suttle C.A."/>
        </authorList>
    </citation>
    <scope>NUCLEOTIDE SEQUENCE</scope>
    <source>
        <strain evidence="2">Oxic1_8</strain>
    </source>
</reference>
<dbReference type="EMBL" id="KR029603">
    <property type="protein sequence ID" value="AKH48321.1"/>
    <property type="molecule type" value="Genomic_DNA"/>
</dbReference>
<protein>
    <submittedName>
        <fullName evidence="2">Uncharacterized protein</fullName>
    </submittedName>
</protein>
<accession>A0A0F7LAW6</accession>
<organism evidence="2">
    <name type="scientific">uncultured marine virus</name>
    <dbReference type="NCBI Taxonomy" id="186617"/>
    <lineage>
        <taxon>Viruses</taxon>
        <taxon>environmental samples</taxon>
    </lineage>
</organism>
<name>A0A0F7LAW6_9VIRU</name>
<feature type="region of interest" description="Disordered" evidence="1">
    <location>
        <begin position="1"/>
        <end position="59"/>
    </location>
</feature>
<evidence type="ECO:0000256" key="1">
    <source>
        <dbReference type="SAM" id="MobiDB-lite"/>
    </source>
</evidence>
<reference evidence="2" key="2">
    <citation type="submission" date="2015-03" db="EMBL/GenBank/DDBJ databases">
        <authorList>
            <person name="Chow C.-E.T."/>
            <person name="Winget D.M."/>
            <person name="White R.A.III."/>
            <person name="Hallam S.J."/>
            <person name="Suttle C.A."/>
        </authorList>
    </citation>
    <scope>NUCLEOTIDE SEQUENCE</scope>
    <source>
        <strain evidence="2">Oxic1_8</strain>
    </source>
</reference>
<evidence type="ECO:0000313" key="2">
    <source>
        <dbReference type="EMBL" id="AKH48321.1"/>
    </source>
</evidence>
<proteinExistence type="predicted"/>
<feature type="compositionally biased region" description="Low complexity" evidence="1">
    <location>
        <begin position="15"/>
        <end position="24"/>
    </location>
</feature>
<sequence length="59" mass="6527">MNPTRQTACPPRPPSSRTSRSVSRPVDEPIRLVQSTPQTIEPKPASRNRRASSTELIST</sequence>